<feature type="transmembrane region" description="Helical" evidence="7">
    <location>
        <begin position="166"/>
        <end position="190"/>
    </location>
</feature>
<feature type="domain" description="ABC transmembrane type-1" evidence="9">
    <location>
        <begin position="102"/>
        <end position="286"/>
    </location>
</feature>
<evidence type="ECO:0000313" key="10">
    <source>
        <dbReference type="EMBL" id="MDH6222354.1"/>
    </source>
</evidence>
<keyword evidence="2 7" id="KW-0813">Transport</keyword>
<evidence type="ECO:0000256" key="4">
    <source>
        <dbReference type="ARBA" id="ARBA00022692"/>
    </source>
</evidence>
<dbReference type="Gene3D" id="1.10.3720.10">
    <property type="entry name" value="MetI-like"/>
    <property type="match status" value="1"/>
</dbReference>
<dbReference type="EMBL" id="JARXVH010000032">
    <property type="protein sequence ID" value="MDH6222354.1"/>
    <property type="molecule type" value="Genomic_DNA"/>
</dbReference>
<evidence type="ECO:0000256" key="1">
    <source>
        <dbReference type="ARBA" id="ARBA00004651"/>
    </source>
</evidence>
<organism evidence="10 11">
    <name type="scientific">Streptomyces pseudovenezuelae</name>
    <dbReference type="NCBI Taxonomy" id="67350"/>
    <lineage>
        <taxon>Bacteria</taxon>
        <taxon>Bacillati</taxon>
        <taxon>Actinomycetota</taxon>
        <taxon>Actinomycetes</taxon>
        <taxon>Kitasatosporales</taxon>
        <taxon>Streptomycetaceae</taxon>
        <taxon>Streptomyces</taxon>
        <taxon>Streptomyces aurantiacus group</taxon>
    </lineage>
</organism>
<feature type="transmembrane region" description="Helical" evidence="7">
    <location>
        <begin position="106"/>
        <end position="130"/>
    </location>
</feature>
<evidence type="ECO:0000256" key="3">
    <source>
        <dbReference type="ARBA" id="ARBA00022475"/>
    </source>
</evidence>
<keyword evidence="5 7" id="KW-1133">Transmembrane helix</keyword>
<dbReference type="Proteomes" id="UP001160499">
    <property type="component" value="Unassembled WGS sequence"/>
</dbReference>
<dbReference type="InterPro" id="IPR035906">
    <property type="entry name" value="MetI-like_sf"/>
</dbReference>
<feature type="transmembrane region" description="Helical" evidence="7">
    <location>
        <begin position="53"/>
        <end position="70"/>
    </location>
</feature>
<comment type="similarity">
    <text evidence="7">Belongs to the binding-protein-dependent transport system permease family.</text>
</comment>
<accession>A0ABT6M1B8</accession>
<dbReference type="Pfam" id="PF00528">
    <property type="entry name" value="BPD_transp_1"/>
    <property type="match status" value="1"/>
</dbReference>
<reference evidence="10 11" key="1">
    <citation type="submission" date="2023-04" db="EMBL/GenBank/DDBJ databases">
        <title>Forest soil microbial communities from Buena Vista Peninsula, Colon Province, Panama.</title>
        <authorList>
            <person name="Bouskill N."/>
        </authorList>
    </citation>
    <scope>NUCLEOTIDE SEQUENCE [LARGE SCALE GENOMIC DNA]</scope>
    <source>
        <strain evidence="10 11">GGS1</strain>
    </source>
</reference>
<feature type="transmembrane region" description="Helical" evidence="7">
    <location>
        <begin position="264"/>
        <end position="285"/>
    </location>
</feature>
<keyword evidence="4 7" id="KW-0812">Transmembrane</keyword>
<evidence type="ECO:0000259" key="9">
    <source>
        <dbReference type="PROSITE" id="PS50928"/>
    </source>
</evidence>
<feature type="transmembrane region" description="Helical" evidence="7">
    <location>
        <begin position="211"/>
        <end position="244"/>
    </location>
</feature>
<keyword evidence="3" id="KW-1003">Cell membrane</keyword>
<proteinExistence type="inferred from homology"/>
<name>A0ABT6M1B8_9ACTN</name>
<protein>
    <submittedName>
        <fullName evidence="10">Hydroxymethylpyrimidine transport system permease protein</fullName>
    </submittedName>
</protein>
<dbReference type="PANTHER" id="PTHR30151:SF0">
    <property type="entry name" value="ABC TRANSPORTER PERMEASE PROTEIN MJ0413-RELATED"/>
    <property type="match status" value="1"/>
</dbReference>
<sequence>MSRSESAVVEGPSAGQHPVGPGDGTAPRADAEDGGKQPRRALLHTLSRTLSRLLSRYWTVLALVAAWAVWVRTRQLNQIVAPTPAAVFGDVLGHPGAYLPDLGWTLLNAAVGLALGLVLGVTGALLVWASPLLSGLMTPMALIMRSVPVVAMIPVIARVVGFGITAVLTVTTVVSFFPVFVMAGSGLRAAPAATRDVFTVLAATRLTRLRLLLLPHAVPAVLVGLRLTASTAVLSAMLAEYLLGTHGLGLLFARSVTFMDPARAWGTALVATVVSVLCFVGARAAERLGSARFS</sequence>
<feature type="transmembrane region" description="Helical" evidence="7">
    <location>
        <begin position="142"/>
        <end position="160"/>
    </location>
</feature>
<dbReference type="SUPFAM" id="SSF161098">
    <property type="entry name" value="MetI-like"/>
    <property type="match status" value="1"/>
</dbReference>
<evidence type="ECO:0000256" key="7">
    <source>
        <dbReference type="RuleBase" id="RU363032"/>
    </source>
</evidence>
<evidence type="ECO:0000256" key="5">
    <source>
        <dbReference type="ARBA" id="ARBA00022989"/>
    </source>
</evidence>
<evidence type="ECO:0000256" key="2">
    <source>
        <dbReference type="ARBA" id="ARBA00022448"/>
    </source>
</evidence>
<evidence type="ECO:0000256" key="8">
    <source>
        <dbReference type="SAM" id="MobiDB-lite"/>
    </source>
</evidence>
<evidence type="ECO:0000313" key="11">
    <source>
        <dbReference type="Proteomes" id="UP001160499"/>
    </source>
</evidence>
<evidence type="ECO:0000256" key="6">
    <source>
        <dbReference type="ARBA" id="ARBA00023136"/>
    </source>
</evidence>
<comment type="caution">
    <text evidence="10">The sequence shown here is derived from an EMBL/GenBank/DDBJ whole genome shotgun (WGS) entry which is preliminary data.</text>
</comment>
<dbReference type="RefSeq" id="WP_280882991.1">
    <property type="nucleotide sequence ID" value="NZ_JARXVH010000032.1"/>
</dbReference>
<dbReference type="PANTHER" id="PTHR30151">
    <property type="entry name" value="ALKANE SULFONATE ABC TRANSPORTER-RELATED, MEMBRANE SUBUNIT"/>
    <property type="match status" value="1"/>
</dbReference>
<keyword evidence="11" id="KW-1185">Reference proteome</keyword>
<gene>
    <name evidence="10" type="ORF">M2283_009703</name>
</gene>
<keyword evidence="6 7" id="KW-0472">Membrane</keyword>
<dbReference type="InterPro" id="IPR000515">
    <property type="entry name" value="MetI-like"/>
</dbReference>
<dbReference type="PROSITE" id="PS50928">
    <property type="entry name" value="ABC_TM1"/>
    <property type="match status" value="1"/>
</dbReference>
<comment type="subcellular location">
    <subcellularLocation>
        <location evidence="1 7">Cell membrane</location>
        <topology evidence="1 7">Multi-pass membrane protein</topology>
    </subcellularLocation>
</comment>
<feature type="region of interest" description="Disordered" evidence="8">
    <location>
        <begin position="1"/>
        <end position="37"/>
    </location>
</feature>